<keyword evidence="2" id="KW-0808">Transferase</keyword>
<reference evidence="9" key="1">
    <citation type="submission" date="2021-06" db="EMBL/GenBank/DDBJ databases">
        <authorList>
            <person name="Kallberg Y."/>
            <person name="Tangrot J."/>
            <person name="Rosling A."/>
        </authorList>
    </citation>
    <scope>NUCLEOTIDE SEQUENCE</scope>
    <source>
        <strain evidence="9">IN212</strain>
    </source>
</reference>
<proteinExistence type="predicted"/>
<evidence type="ECO:0000256" key="5">
    <source>
        <dbReference type="ARBA" id="ARBA00022840"/>
    </source>
</evidence>
<feature type="non-terminal residue" evidence="9">
    <location>
        <position position="1"/>
    </location>
</feature>
<evidence type="ECO:0000256" key="3">
    <source>
        <dbReference type="ARBA" id="ARBA00022741"/>
    </source>
</evidence>
<dbReference type="EC" id="2.7.4.25" evidence="1"/>
<dbReference type="GO" id="GO:0005524">
    <property type="term" value="F:ATP binding"/>
    <property type="evidence" value="ECO:0007669"/>
    <property type="project" value="UniProtKB-KW"/>
</dbReference>
<evidence type="ECO:0000259" key="8">
    <source>
        <dbReference type="Pfam" id="PF02224"/>
    </source>
</evidence>
<dbReference type="InterPro" id="IPR011994">
    <property type="entry name" value="Cytidylate_kinase_dom"/>
</dbReference>
<name>A0A9N9K9M2_9GLOM</name>
<keyword evidence="3" id="KW-0547">Nucleotide-binding</keyword>
<dbReference type="OrthoDB" id="10263145at2759"/>
<dbReference type="SUPFAM" id="SSF52540">
    <property type="entry name" value="P-loop containing nucleoside triphosphate hydrolases"/>
    <property type="match status" value="1"/>
</dbReference>
<dbReference type="GO" id="GO:0036431">
    <property type="term" value="F:dCMP kinase activity"/>
    <property type="evidence" value="ECO:0007669"/>
    <property type="project" value="InterPro"/>
</dbReference>
<dbReference type="Gene3D" id="3.40.50.300">
    <property type="entry name" value="P-loop containing nucleotide triphosphate hydrolases"/>
    <property type="match status" value="1"/>
</dbReference>
<comment type="catalytic activity">
    <reaction evidence="7">
        <text>CMP + ATP = CDP + ADP</text>
        <dbReference type="Rhea" id="RHEA:11600"/>
        <dbReference type="ChEBI" id="CHEBI:30616"/>
        <dbReference type="ChEBI" id="CHEBI:58069"/>
        <dbReference type="ChEBI" id="CHEBI:60377"/>
        <dbReference type="ChEBI" id="CHEBI:456216"/>
        <dbReference type="EC" id="2.7.4.25"/>
    </reaction>
</comment>
<keyword evidence="10" id="KW-1185">Reference proteome</keyword>
<sequence>QFDRLDFFRVMNKMLAIIPKTKINIAIDGYTASGKTTIGKELATQLNYQFIDSGLFYRYIGYYYYDNTSLEEVIKIIDEHKQNNQLLTELESVNYLNYEEYSKSGELASRASQNDQLREFINQTIRELTKQKEFVVVGRDVTTKILPDAEVKIVFTADLE</sequence>
<dbReference type="Proteomes" id="UP000789396">
    <property type="component" value="Unassembled WGS sequence"/>
</dbReference>
<dbReference type="EMBL" id="CAJVPZ010096541">
    <property type="protein sequence ID" value="CAG8818882.1"/>
    <property type="molecule type" value="Genomic_DNA"/>
</dbReference>
<dbReference type="InterPro" id="IPR027417">
    <property type="entry name" value="P-loop_NTPase"/>
</dbReference>
<evidence type="ECO:0000256" key="1">
    <source>
        <dbReference type="ARBA" id="ARBA00012906"/>
    </source>
</evidence>
<organism evidence="9 10">
    <name type="scientific">Racocetra fulgida</name>
    <dbReference type="NCBI Taxonomy" id="60492"/>
    <lineage>
        <taxon>Eukaryota</taxon>
        <taxon>Fungi</taxon>
        <taxon>Fungi incertae sedis</taxon>
        <taxon>Mucoromycota</taxon>
        <taxon>Glomeromycotina</taxon>
        <taxon>Glomeromycetes</taxon>
        <taxon>Diversisporales</taxon>
        <taxon>Gigasporaceae</taxon>
        <taxon>Racocetra</taxon>
    </lineage>
</organism>
<gene>
    <name evidence="9" type="ORF">RFULGI_LOCUS19467</name>
</gene>
<dbReference type="Pfam" id="PF02224">
    <property type="entry name" value="Cytidylate_kin"/>
    <property type="match status" value="1"/>
</dbReference>
<keyword evidence="4" id="KW-0418">Kinase</keyword>
<evidence type="ECO:0000256" key="4">
    <source>
        <dbReference type="ARBA" id="ARBA00022777"/>
    </source>
</evidence>
<accession>A0A9N9K9M2</accession>
<evidence type="ECO:0000256" key="2">
    <source>
        <dbReference type="ARBA" id="ARBA00022679"/>
    </source>
</evidence>
<dbReference type="GO" id="GO:0006139">
    <property type="term" value="P:nucleobase-containing compound metabolic process"/>
    <property type="evidence" value="ECO:0007669"/>
    <property type="project" value="InterPro"/>
</dbReference>
<comment type="catalytic activity">
    <reaction evidence="6">
        <text>dCMP + ATP = dCDP + ADP</text>
        <dbReference type="Rhea" id="RHEA:25094"/>
        <dbReference type="ChEBI" id="CHEBI:30616"/>
        <dbReference type="ChEBI" id="CHEBI:57566"/>
        <dbReference type="ChEBI" id="CHEBI:58593"/>
        <dbReference type="ChEBI" id="CHEBI:456216"/>
        <dbReference type="EC" id="2.7.4.25"/>
    </reaction>
</comment>
<feature type="non-terminal residue" evidence="9">
    <location>
        <position position="160"/>
    </location>
</feature>
<evidence type="ECO:0000313" key="9">
    <source>
        <dbReference type="EMBL" id="CAG8818882.1"/>
    </source>
</evidence>
<evidence type="ECO:0000313" key="10">
    <source>
        <dbReference type="Proteomes" id="UP000789396"/>
    </source>
</evidence>
<dbReference type="AlphaFoldDB" id="A0A9N9K9M2"/>
<protein>
    <recommendedName>
        <fullName evidence="1">(d)CMP kinase</fullName>
        <ecNumber evidence="1">2.7.4.25</ecNumber>
    </recommendedName>
</protein>
<feature type="domain" description="Cytidylate kinase" evidence="8">
    <location>
        <begin position="25"/>
        <end position="159"/>
    </location>
</feature>
<comment type="caution">
    <text evidence="9">The sequence shown here is derived from an EMBL/GenBank/DDBJ whole genome shotgun (WGS) entry which is preliminary data.</text>
</comment>
<evidence type="ECO:0000256" key="7">
    <source>
        <dbReference type="ARBA" id="ARBA00048478"/>
    </source>
</evidence>
<evidence type="ECO:0000256" key="6">
    <source>
        <dbReference type="ARBA" id="ARBA00047615"/>
    </source>
</evidence>
<keyword evidence="5" id="KW-0067">ATP-binding</keyword>